<keyword evidence="8" id="KW-0067">ATP-binding</keyword>
<dbReference type="Proteomes" id="UP001604336">
    <property type="component" value="Unassembled WGS sequence"/>
</dbReference>
<dbReference type="GO" id="GO:0005737">
    <property type="term" value="C:cytoplasm"/>
    <property type="evidence" value="ECO:0007669"/>
    <property type="project" value="UniProtKB-ARBA"/>
</dbReference>
<keyword evidence="7" id="KW-0547">Nucleotide-binding</keyword>
<dbReference type="Gene3D" id="1.10.287.890">
    <property type="entry name" value="Crystal structure of tRNA isopentenylpyrophosphate transferase (bh2366) domain"/>
    <property type="match status" value="1"/>
</dbReference>
<dbReference type="EC" id="2.5.1.112" evidence="15"/>
<comment type="caution">
    <text evidence="17">The sequence shown here is derived from an EMBL/GenBank/DDBJ whole genome shotgun (WGS) entry which is preliminary data.</text>
</comment>
<dbReference type="PANTHER" id="PTHR11088:SF59">
    <property type="entry name" value="ADENYLATE ISOPENTENYLTRANSFERASE"/>
    <property type="match status" value="1"/>
</dbReference>
<comment type="function">
    <text evidence="14">Involved in cytokinin biosynthesis. Catalyzes the transfer of an isopentenyl group from dimethylallyl diphosphate (DMAPP) to ATP and ADP.</text>
</comment>
<accession>A0ABD1RRB8</accession>
<evidence type="ECO:0000256" key="3">
    <source>
        <dbReference type="ARBA" id="ARBA00009074"/>
    </source>
</evidence>
<dbReference type="Gene3D" id="3.40.50.300">
    <property type="entry name" value="P-loop containing nucleotide triphosphate hydrolases"/>
    <property type="match status" value="1"/>
</dbReference>
<proteinExistence type="inferred from homology"/>
<comment type="similarity">
    <text evidence="3">Belongs to the UPF0496 family.</text>
</comment>
<dbReference type="Pfam" id="PF01715">
    <property type="entry name" value="IPPT"/>
    <property type="match status" value="2"/>
</dbReference>
<dbReference type="AlphaFoldDB" id="A0ABD1RRB8"/>
<evidence type="ECO:0000256" key="13">
    <source>
        <dbReference type="ARBA" id="ARBA00052386"/>
    </source>
</evidence>
<dbReference type="InterPro" id="IPR039657">
    <property type="entry name" value="Dimethylallyltransferase"/>
</dbReference>
<evidence type="ECO:0000256" key="6">
    <source>
        <dbReference type="ARBA" id="ARBA00022712"/>
    </source>
</evidence>
<dbReference type="GO" id="GO:0009824">
    <property type="term" value="F:AMP dimethylallyltransferase activity"/>
    <property type="evidence" value="ECO:0007669"/>
    <property type="project" value="UniProtKB-ARBA"/>
</dbReference>
<evidence type="ECO:0000256" key="11">
    <source>
        <dbReference type="ARBA" id="ARBA00023136"/>
    </source>
</evidence>
<evidence type="ECO:0000313" key="17">
    <source>
        <dbReference type="EMBL" id="KAL2490711.1"/>
    </source>
</evidence>
<dbReference type="SUPFAM" id="SSF52540">
    <property type="entry name" value="P-loop containing nucleoside triphosphate hydrolases"/>
    <property type="match status" value="1"/>
</dbReference>
<evidence type="ECO:0000256" key="12">
    <source>
        <dbReference type="ARBA" id="ARBA00051744"/>
    </source>
</evidence>
<dbReference type="EMBL" id="JBFOLK010000008">
    <property type="protein sequence ID" value="KAL2490711.1"/>
    <property type="molecule type" value="Genomic_DNA"/>
</dbReference>
<comment type="catalytic activity">
    <reaction evidence="12">
        <text>dimethylallyl diphosphate + ATP = N(6)-(dimethylallyl)adenosine 5'-triphosphate + diphosphate</text>
        <dbReference type="Rhea" id="RHEA:36331"/>
        <dbReference type="ChEBI" id="CHEBI:30616"/>
        <dbReference type="ChEBI" id="CHEBI:33019"/>
        <dbReference type="ChEBI" id="CHEBI:57623"/>
        <dbReference type="ChEBI" id="CHEBI:73532"/>
        <dbReference type="EC" id="2.5.1.112"/>
    </reaction>
</comment>
<sequence length="673" mass="76196">MNHLFNENLHKNKVVFILGATGTGKSRLSIDIATRIPSEIINSDKIQVHKGLDIVANKILESEKRGVRHHLIGTIEPDSDFTAGDFCNQAVAAVEEILKLGKVPIIVGGSNSYIESLVEEHFVKFKSIYECCFIWLDVTLPVLYSFLSKRVDQMVDAGMVNEVRGMFDQNADYSRGIRRAIGAQELDKYFRDEKEMDETTKKHVLESSIQEIKDNSDKLASRQLEKIEQLRDKLKWKMHHIDATRVFQIRLKEEDGDGRGKEVNDAWMKLVMQPVMCYCVNPSQTCHQLVHHYFPHSATSIVVSTEIETIGCQELGETSSKTNNLQHEDAVDGSRKEVDTTVYGYFTDFLTENRKVDDPSIRAFFPENRKVEGCCELDFSIFTEIETIGCQELGETATPTNNLQHIIDLASYDKEVANRPFEMNQEVVKVILESIQDVWNNKELFELIKECNNNISNNLNSYVALNKSLSNGDLNNFKTTSNPFYKEFACLLQQHISTVDKLQKHETKLNEKQNCIQAWIKLLRIIFAILAVVVLIGSGVTIATVTSRLATALATTATSIPLGSTGMWIYFILNKYKNAVKAHKDIINWLNGWTQLASKDLVKILMQMANADFVVNQGTSKLSIKETKNNLNDLRVKVVDCSKNTRMAWTAVLQKIIKRPNHLDIADAAFSGF</sequence>
<evidence type="ECO:0000256" key="7">
    <source>
        <dbReference type="ARBA" id="ARBA00022741"/>
    </source>
</evidence>
<feature type="transmembrane region" description="Helical" evidence="16">
    <location>
        <begin position="549"/>
        <end position="573"/>
    </location>
</feature>
<keyword evidence="18" id="KW-1185">Reference proteome</keyword>
<evidence type="ECO:0000256" key="8">
    <source>
        <dbReference type="ARBA" id="ARBA00022840"/>
    </source>
</evidence>
<comment type="subcellular location">
    <subcellularLocation>
        <location evidence="1">Membrane</location>
    </subcellularLocation>
</comment>
<keyword evidence="6" id="KW-0203">Cytokinin biosynthesis</keyword>
<gene>
    <name evidence="17" type="ORF">Adt_26339</name>
</gene>
<dbReference type="InterPro" id="IPR027417">
    <property type="entry name" value="P-loop_NTPase"/>
</dbReference>
<evidence type="ECO:0000256" key="14">
    <source>
        <dbReference type="ARBA" id="ARBA00055191"/>
    </source>
</evidence>
<evidence type="ECO:0000256" key="5">
    <source>
        <dbReference type="ARBA" id="ARBA00022692"/>
    </source>
</evidence>
<dbReference type="InterPro" id="IPR007749">
    <property type="entry name" value="DUF677"/>
</dbReference>
<evidence type="ECO:0000256" key="4">
    <source>
        <dbReference type="ARBA" id="ARBA00022679"/>
    </source>
</evidence>
<dbReference type="GO" id="GO:0016020">
    <property type="term" value="C:membrane"/>
    <property type="evidence" value="ECO:0007669"/>
    <property type="project" value="UniProtKB-SubCell"/>
</dbReference>
<dbReference type="GO" id="GO:0009691">
    <property type="term" value="P:cytokinin biosynthetic process"/>
    <property type="evidence" value="ECO:0007669"/>
    <property type="project" value="UniProtKB-KW"/>
</dbReference>
<evidence type="ECO:0000256" key="16">
    <source>
        <dbReference type="SAM" id="Phobius"/>
    </source>
</evidence>
<keyword evidence="5 16" id="KW-0812">Transmembrane</keyword>
<feature type="transmembrane region" description="Helical" evidence="16">
    <location>
        <begin position="522"/>
        <end position="543"/>
    </location>
</feature>
<keyword evidence="10 16" id="KW-1133">Transmembrane helix</keyword>
<reference evidence="18" key="1">
    <citation type="submission" date="2024-07" db="EMBL/GenBank/DDBJ databases">
        <title>Two chromosome-level genome assemblies of Korean endemic species Abeliophyllum distichum and Forsythia ovata (Oleaceae).</title>
        <authorList>
            <person name="Jang H."/>
        </authorList>
    </citation>
    <scope>NUCLEOTIDE SEQUENCE [LARGE SCALE GENOMIC DNA]</scope>
</reference>
<dbReference type="GO" id="GO:0005524">
    <property type="term" value="F:ATP binding"/>
    <property type="evidence" value="ECO:0007669"/>
    <property type="project" value="UniProtKB-KW"/>
</dbReference>
<keyword evidence="9" id="KW-0809">Transit peptide</keyword>
<evidence type="ECO:0000256" key="9">
    <source>
        <dbReference type="ARBA" id="ARBA00022946"/>
    </source>
</evidence>
<comment type="catalytic activity">
    <reaction evidence="13">
        <text>dimethylallyl diphosphate + ADP = N(6)-(dimethylallyl)adenosine 5'-diphosphate + diphosphate</text>
        <dbReference type="Rhea" id="RHEA:36327"/>
        <dbReference type="ChEBI" id="CHEBI:33019"/>
        <dbReference type="ChEBI" id="CHEBI:57623"/>
        <dbReference type="ChEBI" id="CHEBI:73533"/>
        <dbReference type="ChEBI" id="CHEBI:456216"/>
        <dbReference type="EC" id="2.5.1.112"/>
    </reaction>
</comment>
<keyword evidence="11 16" id="KW-0472">Membrane</keyword>
<comment type="similarity">
    <text evidence="2">Belongs to the IPP transferase family.</text>
</comment>
<evidence type="ECO:0000256" key="15">
    <source>
        <dbReference type="ARBA" id="ARBA00066838"/>
    </source>
</evidence>
<evidence type="ECO:0000256" key="1">
    <source>
        <dbReference type="ARBA" id="ARBA00004370"/>
    </source>
</evidence>
<protein>
    <recommendedName>
        <fullName evidence="15">adenylate dimethylallyltransferase (ADP/ATP-dependent)</fullName>
        <ecNumber evidence="15">2.5.1.112</ecNumber>
    </recommendedName>
</protein>
<dbReference type="PANTHER" id="PTHR11088">
    <property type="entry name" value="TRNA DIMETHYLALLYLTRANSFERASE"/>
    <property type="match status" value="1"/>
</dbReference>
<keyword evidence="4" id="KW-0808">Transferase</keyword>
<dbReference type="Pfam" id="PF05055">
    <property type="entry name" value="DUF677"/>
    <property type="match status" value="1"/>
</dbReference>
<name>A0ABD1RRB8_9LAMI</name>
<dbReference type="GO" id="GO:0052622">
    <property type="term" value="F:ATP/ADP dimethylallyltransferase activity"/>
    <property type="evidence" value="ECO:0007669"/>
    <property type="project" value="UniProtKB-EC"/>
</dbReference>
<organism evidence="17 18">
    <name type="scientific">Abeliophyllum distichum</name>
    <dbReference type="NCBI Taxonomy" id="126358"/>
    <lineage>
        <taxon>Eukaryota</taxon>
        <taxon>Viridiplantae</taxon>
        <taxon>Streptophyta</taxon>
        <taxon>Embryophyta</taxon>
        <taxon>Tracheophyta</taxon>
        <taxon>Spermatophyta</taxon>
        <taxon>Magnoliopsida</taxon>
        <taxon>eudicotyledons</taxon>
        <taxon>Gunneridae</taxon>
        <taxon>Pentapetalae</taxon>
        <taxon>asterids</taxon>
        <taxon>lamiids</taxon>
        <taxon>Lamiales</taxon>
        <taxon>Oleaceae</taxon>
        <taxon>Forsythieae</taxon>
        <taxon>Abeliophyllum</taxon>
    </lineage>
</organism>
<evidence type="ECO:0000256" key="2">
    <source>
        <dbReference type="ARBA" id="ARBA00005842"/>
    </source>
</evidence>
<dbReference type="FunFam" id="1.10.287.890:FF:000002">
    <property type="entry name" value="Adenylate isopentenyltransferase 5, chloroplastic"/>
    <property type="match status" value="1"/>
</dbReference>
<evidence type="ECO:0000256" key="10">
    <source>
        <dbReference type="ARBA" id="ARBA00022989"/>
    </source>
</evidence>
<evidence type="ECO:0000313" key="18">
    <source>
        <dbReference type="Proteomes" id="UP001604336"/>
    </source>
</evidence>